<dbReference type="InterPro" id="IPR008427">
    <property type="entry name" value="Extracellular_membr_CFEM_dom"/>
</dbReference>
<evidence type="ECO:0000256" key="5">
    <source>
        <dbReference type="ARBA" id="ARBA00022622"/>
    </source>
</evidence>
<dbReference type="Proteomes" id="UP000800036">
    <property type="component" value="Unassembled WGS sequence"/>
</dbReference>
<evidence type="ECO:0000256" key="1">
    <source>
        <dbReference type="ARBA" id="ARBA00004589"/>
    </source>
</evidence>
<keyword evidence="9" id="KW-0479">Metal-binding</keyword>
<sequence length="110" mass="11245">MRRYLVVTVFAAAAVCASASSAPMSPMPGMMPPPSPPPKDAEDTAVAVTSVGDCSQKCWNESAASADCDPNTDDDCLCGSFFDAVTACTSATCSTGDNLEVLNTLEPLCA</sequence>
<dbReference type="AlphaFoldDB" id="A0A6A5VSH2"/>
<evidence type="ECO:0000256" key="8">
    <source>
        <dbReference type="ARBA" id="ARBA00023288"/>
    </source>
</evidence>
<gene>
    <name evidence="13" type="ORF">BU23DRAFT_562601</name>
</gene>
<proteinExistence type="inferred from homology"/>
<keyword evidence="7" id="KW-1015">Disulfide bond</keyword>
<organism evidence="13 14">
    <name type="scientific">Bimuria novae-zelandiae CBS 107.79</name>
    <dbReference type="NCBI Taxonomy" id="1447943"/>
    <lineage>
        <taxon>Eukaryota</taxon>
        <taxon>Fungi</taxon>
        <taxon>Dikarya</taxon>
        <taxon>Ascomycota</taxon>
        <taxon>Pezizomycotina</taxon>
        <taxon>Dothideomycetes</taxon>
        <taxon>Pleosporomycetidae</taxon>
        <taxon>Pleosporales</taxon>
        <taxon>Massarineae</taxon>
        <taxon>Didymosphaeriaceae</taxon>
        <taxon>Bimuria</taxon>
    </lineage>
</organism>
<feature type="compositionally biased region" description="Pro residues" evidence="10">
    <location>
        <begin position="25"/>
        <end position="38"/>
    </location>
</feature>
<keyword evidence="8" id="KW-0449">Lipoprotein</keyword>
<keyword evidence="14" id="KW-1185">Reference proteome</keyword>
<evidence type="ECO:0000259" key="12">
    <source>
        <dbReference type="PROSITE" id="PS52012"/>
    </source>
</evidence>
<keyword evidence="5" id="KW-0325">Glycoprotein</keyword>
<comment type="similarity">
    <text evidence="3">Belongs to the RBT5 family.</text>
</comment>
<dbReference type="PROSITE" id="PS52012">
    <property type="entry name" value="CFEM"/>
    <property type="match status" value="1"/>
</dbReference>
<keyword evidence="4" id="KW-0964">Secreted</keyword>
<accession>A0A6A5VSH2</accession>
<feature type="chain" id="PRO_5025420262" description="CFEM domain-containing protein" evidence="11">
    <location>
        <begin position="20"/>
        <end position="110"/>
    </location>
</feature>
<evidence type="ECO:0000256" key="2">
    <source>
        <dbReference type="ARBA" id="ARBA00004613"/>
    </source>
</evidence>
<evidence type="ECO:0000313" key="13">
    <source>
        <dbReference type="EMBL" id="KAF1980201.1"/>
    </source>
</evidence>
<dbReference type="Pfam" id="PF05730">
    <property type="entry name" value="CFEM"/>
    <property type="match status" value="1"/>
</dbReference>
<evidence type="ECO:0000256" key="9">
    <source>
        <dbReference type="PROSITE-ProRule" id="PRU01356"/>
    </source>
</evidence>
<dbReference type="GO" id="GO:0046872">
    <property type="term" value="F:metal ion binding"/>
    <property type="evidence" value="ECO:0007669"/>
    <property type="project" value="UniProtKB-UniRule"/>
</dbReference>
<dbReference type="EMBL" id="ML976656">
    <property type="protein sequence ID" value="KAF1980201.1"/>
    <property type="molecule type" value="Genomic_DNA"/>
</dbReference>
<comment type="caution">
    <text evidence="9">Lacks conserved residue(s) required for the propagation of feature annotation.</text>
</comment>
<evidence type="ECO:0000256" key="3">
    <source>
        <dbReference type="ARBA" id="ARBA00010031"/>
    </source>
</evidence>
<keyword evidence="5" id="KW-0472">Membrane</keyword>
<feature type="region of interest" description="Disordered" evidence="10">
    <location>
        <begin position="20"/>
        <end position="44"/>
    </location>
</feature>
<keyword evidence="6 11" id="KW-0732">Signal</keyword>
<evidence type="ECO:0000256" key="6">
    <source>
        <dbReference type="ARBA" id="ARBA00022729"/>
    </source>
</evidence>
<evidence type="ECO:0000256" key="4">
    <source>
        <dbReference type="ARBA" id="ARBA00022525"/>
    </source>
</evidence>
<feature type="domain" description="CFEM" evidence="12">
    <location>
        <begin position="27"/>
        <end position="110"/>
    </location>
</feature>
<dbReference type="GO" id="GO:0098552">
    <property type="term" value="C:side of membrane"/>
    <property type="evidence" value="ECO:0007669"/>
    <property type="project" value="UniProtKB-KW"/>
</dbReference>
<feature type="binding site" description="axial binding residue" evidence="9">
    <location>
        <position position="73"/>
    </location>
    <ligand>
        <name>heme</name>
        <dbReference type="ChEBI" id="CHEBI:30413"/>
    </ligand>
    <ligandPart>
        <name>Fe</name>
        <dbReference type="ChEBI" id="CHEBI:18248"/>
    </ligandPart>
</feature>
<name>A0A6A5VSH2_9PLEO</name>
<evidence type="ECO:0000313" key="14">
    <source>
        <dbReference type="Proteomes" id="UP000800036"/>
    </source>
</evidence>
<reference evidence="13" key="1">
    <citation type="journal article" date="2020" name="Stud. Mycol.">
        <title>101 Dothideomycetes genomes: a test case for predicting lifestyles and emergence of pathogens.</title>
        <authorList>
            <person name="Haridas S."/>
            <person name="Albert R."/>
            <person name="Binder M."/>
            <person name="Bloem J."/>
            <person name="Labutti K."/>
            <person name="Salamov A."/>
            <person name="Andreopoulos B."/>
            <person name="Baker S."/>
            <person name="Barry K."/>
            <person name="Bills G."/>
            <person name="Bluhm B."/>
            <person name="Cannon C."/>
            <person name="Castanera R."/>
            <person name="Culley D."/>
            <person name="Daum C."/>
            <person name="Ezra D."/>
            <person name="Gonzalez J."/>
            <person name="Henrissat B."/>
            <person name="Kuo A."/>
            <person name="Liang C."/>
            <person name="Lipzen A."/>
            <person name="Lutzoni F."/>
            <person name="Magnuson J."/>
            <person name="Mondo S."/>
            <person name="Nolan M."/>
            <person name="Ohm R."/>
            <person name="Pangilinan J."/>
            <person name="Park H.-J."/>
            <person name="Ramirez L."/>
            <person name="Alfaro M."/>
            <person name="Sun H."/>
            <person name="Tritt A."/>
            <person name="Yoshinaga Y."/>
            <person name="Zwiers L.-H."/>
            <person name="Turgeon B."/>
            <person name="Goodwin S."/>
            <person name="Spatafora J."/>
            <person name="Crous P."/>
            <person name="Grigoriev I."/>
        </authorList>
    </citation>
    <scope>NUCLEOTIDE SEQUENCE</scope>
    <source>
        <strain evidence="13">CBS 107.79</strain>
    </source>
</reference>
<feature type="signal peptide" evidence="11">
    <location>
        <begin position="1"/>
        <end position="19"/>
    </location>
</feature>
<keyword evidence="9" id="KW-0408">Iron</keyword>
<evidence type="ECO:0000256" key="11">
    <source>
        <dbReference type="SAM" id="SignalP"/>
    </source>
</evidence>
<comment type="subcellular location">
    <subcellularLocation>
        <location evidence="1">Membrane</location>
        <topology evidence="1">Lipid-anchor</topology>
        <topology evidence="1">GPI-anchor</topology>
    </subcellularLocation>
    <subcellularLocation>
        <location evidence="2">Secreted</location>
    </subcellularLocation>
</comment>
<protein>
    <recommendedName>
        <fullName evidence="12">CFEM domain-containing protein</fullName>
    </recommendedName>
</protein>
<evidence type="ECO:0000256" key="7">
    <source>
        <dbReference type="ARBA" id="ARBA00023157"/>
    </source>
</evidence>
<keyword evidence="5" id="KW-0336">GPI-anchor</keyword>
<dbReference type="GO" id="GO:0005576">
    <property type="term" value="C:extracellular region"/>
    <property type="evidence" value="ECO:0007669"/>
    <property type="project" value="UniProtKB-SubCell"/>
</dbReference>
<keyword evidence="9" id="KW-0349">Heme</keyword>
<evidence type="ECO:0000256" key="10">
    <source>
        <dbReference type="SAM" id="MobiDB-lite"/>
    </source>
</evidence>
<dbReference type="OrthoDB" id="3785142at2759"/>